<dbReference type="InterPro" id="IPR017853">
    <property type="entry name" value="GH"/>
</dbReference>
<keyword evidence="3" id="KW-1185">Reference proteome</keyword>
<dbReference type="Gene3D" id="3.20.20.70">
    <property type="entry name" value="Aldolase class I"/>
    <property type="match status" value="1"/>
</dbReference>
<feature type="non-terminal residue" evidence="2">
    <location>
        <position position="75"/>
    </location>
</feature>
<evidence type="ECO:0000313" key="2">
    <source>
        <dbReference type="EMBL" id="PZG05958.1"/>
    </source>
</evidence>
<dbReference type="EMBL" id="POUD01000339">
    <property type="protein sequence ID" value="PZG05958.1"/>
    <property type="molecule type" value="Genomic_DNA"/>
</dbReference>
<dbReference type="SUPFAM" id="SSF51445">
    <property type="entry name" value="(Trans)glycosidases"/>
    <property type="match status" value="1"/>
</dbReference>
<comment type="caution">
    <text evidence="2">The sequence shown here is derived from an EMBL/GenBank/DDBJ whole genome shotgun (WGS) entry which is preliminary data.</text>
</comment>
<sequence length="75" mass="7675">MRMITAAAAAFLAMPLVALPGAAETISGPPMGWSSRALGCSVSESAVRQAADALAPLAPLGYRYVVIDGCWQAPQ</sequence>
<dbReference type="Proteomes" id="UP000249304">
    <property type="component" value="Unassembled WGS sequence"/>
</dbReference>
<feature type="chain" id="PRO_5039076180" evidence="1">
    <location>
        <begin position="19"/>
        <end position="75"/>
    </location>
</feature>
<proteinExistence type="predicted"/>
<dbReference type="InterPro" id="IPR013785">
    <property type="entry name" value="Aldolase_TIM"/>
</dbReference>
<protein>
    <submittedName>
        <fullName evidence="2">Alpha-galactosidase</fullName>
    </submittedName>
</protein>
<gene>
    <name evidence="2" type="ORF">C1J01_42865</name>
</gene>
<reference evidence="2 3" key="1">
    <citation type="submission" date="2018-01" db="EMBL/GenBank/DDBJ databases">
        <title>Draft genome sequence of Nonomuraea sp. KC333.</title>
        <authorList>
            <person name="Sahin N."/>
            <person name="Saygin H."/>
            <person name="Ay H."/>
        </authorList>
    </citation>
    <scope>NUCLEOTIDE SEQUENCE [LARGE SCALE GENOMIC DNA]</scope>
    <source>
        <strain evidence="2 3">KC333</strain>
    </source>
</reference>
<name>A0A2W2E1I0_9ACTN</name>
<organism evidence="2 3">
    <name type="scientific">Nonomuraea aridisoli</name>
    <dbReference type="NCBI Taxonomy" id="2070368"/>
    <lineage>
        <taxon>Bacteria</taxon>
        <taxon>Bacillati</taxon>
        <taxon>Actinomycetota</taxon>
        <taxon>Actinomycetes</taxon>
        <taxon>Streptosporangiales</taxon>
        <taxon>Streptosporangiaceae</taxon>
        <taxon>Nonomuraea</taxon>
    </lineage>
</organism>
<accession>A0A2W2E1I0</accession>
<keyword evidence="1" id="KW-0732">Signal</keyword>
<dbReference type="AlphaFoldDB" id="A0A2W2E1I0"/>
<feature type="signal peptide" evidence="1">
    <location>
        <begin position="1"/>
        <end position="18"/>
    </location>
</feature>
<evidence type="ECO:0000256" key="1">
    <source>
        <dbReference type="SAM" id="SignalP"/>
    </source>
</evidence>
<evidence type="ECO:0000313" key="3">
    <source>
        <dbReference type="Proteomes" id="UP000249304"/>
    </source>
</evidence>